<feature type="domain" description="EML-like first beta-propeller" evidence="6">
    <location>
        <begin position="69"/>
        <end position="330"/>
    </location>
</feature>
<feature type="domain" description="EML-like second beta-propeller" evidence="7">
    <location>
        <begin position="353"/>
        <end position="633"/>
    </location>
</feature>
<evidence type="ECO:0000256" key="4">
    <source>
        <dbReference type="PROSITE-ProRule" id="PRU00221"/>
    </source>
</evidence>
<feature type="region of interest" description="Disordered" evidence="5">
    <location>
        <begin position="685"/>
        <end position="706"/>
    </location>
</feature>
<dbReference type="InterPro" id="IPR005108">
    <property type="entry name" value="HELP"/>
</dbReference>
<dbReference type="FunFam" id="2.130.10.10:FF:000024">
    <property type="entry name" value="Putative echinoderm microtubule-associated protein-like 6"/>
    <property type="match status" value="1"/>
</dbReference>
<keyword evidence="9" id="KW-1185">Reference proteome</keyword>
<evidence type="ECO:0000256" key="2">
    <source>
        <dbReference type="ARBA" id="ARBA00022574"/>
    </source>
</evidence>
<dbReference type="InterPro" id="IPR011047">
    <property type="entry name" value="Quinoprotein_ADH-like_sf"/>
</dbReference>
<feature type="repeat" description="WD" evidence="4">
    <location>
        <begin position="1157"/>
        <end position="1198"/>
    </location>
</feature>
<dbReference type="Pfam" id="PF23414">
    <property type="entry name" value="Beta-prop_EML_2"/>
    <property type="match status" value="3"/>
</dbReference>
<evidence type="ECO:0000256" key="5">
    <source>
        <dbReference type="SAM" id="MobiDB-lite"/>
    </source>
</evidence>
<keyword evidence="2 4" id="KW-0853">WD repeat</keyword>
<dbReference type="PROSITE" id="PS50082">
    <property type="entry name" value="WD_REPEATS_2"/>
    <property type="match status" value="6"/>
</dbReference>
<dbReference type="Gene3D" id="2.130.10.10">
    <property type="entry name" value="YVTN repeat-like/Quinoprotein amine dehydrogenase"/>
    <property type="match status" value="6"/>
</dbReference>
<feature type="region of interest" description="Disordered" evidence="5">
    <location>
        <begin position="1351"/>
        <end position="1406"/>
    </location>
</feature>
<dbReference type="EMBL" id="CAJNOM010000031">
    <property type="protein sequence ID" value="CAF0858738.1"/>
    <property type="molecule type" value="Genomic_DNA"/>
</dbReference>
<feature type="compositionally biased region" description="Polar residues" evidence="5">
    <location>
        <begin position="1351"/>
        <end position="1376"/>
    </location>
</feature>
<comment type="similarity">
    <text evidence="1">Belongs to the WD repeat EMAP family.</text>
</comment>
<feature type="domain" description="EML-like first beta-propeller" evidence="6">
    <location>
        <begin position="792"/>
        <end position="1062"/>
    </location>
</feature>
<evidence type="ECO:0000259" key="7">
    <source>
        <dbReference type="Pfam" id="PF23414"/>
    </source>
</evidence>
<gene>
    <name evidence="8" type="ORF">QVE165_LOCUS7246</name>
</gene>
<feature type="repeat" description="WD" evidence="4">
    <location>
        <begin position="1313"/>
        <end position="1355"/>
    </location>
</feature>
<dbReference type="FunFam" id="2.130.10.10:FF:000320">
    <property type="entry name" value="echinoderm microtubule-associated protein-like 6"/>
    <property type="match status" value="2"/>
</dbReference>
<dbReference type="Pfam" id="PF23409">
    <property type="entry name" value="Beta-prop_EML"/>
    <property type="match status" value="3"/>
</dbReference>
<accession>A0A813WPD0</accession>
<dbReference type="FunFam" id="2.130.10.10:FF:000044">
    <property type="entry name" value="echinoderm microtubule-associated protein-like 6 isoform X1"/>
    <property type="match status" value="1"/>
</dbReference>
<dbReference type="CDD" id="cd00200">
    <property type="entry name" value="WD40"/>
    <property type="match status" value="1"/>
</dbReference>
<reference evidence="8" key="1">
    <citation type="submission" date="2021-02" db="EMBL/GenBank/DDBJ databases">
        <authorList>
            <person name="Nowell W R."/>
        </authorList>
    </citation>
    <scope>NUCLEOTIDE SEQUENCE</scope>
</reference>
<feature type="repeat" description="WD" evidence="4">
    <location>
        <begin position="346"/>
        <end position="387"/>
    </location>
</feature>
<dbReference type="OrthoDB" id="47802at2759"/>
<evidence type="ECO:0000313" key="9">
    <source>
        <dbReference type="Proteomes" id="UP000663832"/>
    </source>
</evidence>
<protein>
    <recommendedName>
        <fullName evidence="10">Echinoderm microtubule-associated protein-like 6</fullName>
    </recommendedName>
</protein>
<dbReference type="Proteomes" id="UP000663832">
    <property type="component" value="Unassembled WGS sequence"/>
</dbReference>
<dbReference type="SMART" id="SM00320">
    <property type="entry name" value="WD40"/>
    <property type="match status" value="30"/>
</dbReference>
<feature type="repeat" description="WD" evidence="4">
    <location>
        <begin position="1084"/>
        <end position="1115"/>
    </location>
</feature>
<dbReference type="InterPro" id="IPR011048">
    <property type="entry name" value="Haem_d1_sf"/>
</dbReference>
<feature type="compositionally biased region" description="Acidic residues" evidence="5">
    <location>
        <begin position="1388"/>
        <end position="1401"/>
    </location>
</feature>
<dbReference type="InterPro" id="IPR055442">
    <property type="entry name" value="Beta-prop_EML-like_2nd"/>
</dbReference>
<dbReference type="PANTHER" id="PTHR13720">
    <property type="entry name" value="WD-40 REPEAT PROTEIN"/>
    <property type="match status" value="1"/>
</dbReference>
<dbReference type="InterPro" id="IPR001680">
    <property type="entry name" value="WD40_rpt"/>
</dbReference>
<feature type="repeat" description="WD" evidence="4">
    <location>
        <begin position="1829"/>
        <end position="1870"/>
    </location>
</feature>
<feature type="repeat" description="WD" evidence="4">
    <location>
        <begin position="976"/>
        <end position="1016"/>
    </location>
</feature>
<sequence>MTNNKLPTPVSQYPGDRTAPKGSLRLEWVYGYRSANCRSNIHLTESGELVYFSAAVAIVQSINGKNKFQQRFFLGHDDNIISSCLHPDKTIVATGQMGSNARICIWNTQDAMKLESLLQGHKDGVGAMSFSMDGKKLASVGIDAENTIKIWQWNAGKILATVSGHSERVFDIYYSSNCVITCGVKHIRFWTLLGNTLQFQEGQFGKSETLTLLCIGNFDRTTSEESKSHTENDDSCFTGAINGDILIWNKNKIDRIISGAHNSTIYSIDISSNGFLTSGKDGFVKEWKKDFSSIRLIHIPNLINDSEEVNVCSVTSRNGYCVAGTRDSEIYGFELNENSVPQLLVQGHYGDSLSALSCHPLENIFATGGDDGLLRFWDAERFSLIKFYSTPSIRLSPSPAIRALAFSSNGSEIAVGYENGYIEIYPTPLKSDNEKTPNPIQKFQDRTDRIQSLVFSPNNKYFAVGCSDGGFDIYDVKDQYKNLHFKNSGNNLNITNIDWSEDEKYVHFTSENKQVFIAKIPSCEIVSESEGNKIQNWATFTSLKHKEVRGIWDKFAEKTDIATIDGNIHAGVIAAGDKQNLIKLFRFPSEKNGAHFRKYGGHSSRIANVRFLHDTSRLITIGSNDCTIMQWKYLGESDSIAPIDARRLSVASVSAQPGIDGTINADLIDGTIEDVQMLETAQQVGSYLDSDSEDSDSDLSGAEIDSDIEKEKQMSYDRTVYREDYQKVKKTMKEILPPGEKRRQQPDEGLTLDYVFGYRGYDCRDNLFCLKSGEILYHVAALGIVLNIEQNTQKFYNCHTDDILCLAASPDMSLVATGQIGRDPPVHVWDPITMQTSSILKGQHSRGISAVAFSNNGKWLASVGLDDYRTIVIWDWKKGEKLGSQRGHNDKIFCLRWNPHDENRFVTVGIKHIKFWTKAGGGMTSKQGVFGKTSGKQGKQNQMCVVFGKTPDICITGGGDGCIYIWTQTSLTKKIDNAHTGPVFAIAAVQEKGYITGGKDGKVILWDPEFKKSIKTYELTNKNLASDSRGLLTEEETSKTSIRAVTLTRRIFVGTNRGEICEIEKDGRIRICVQGHGEGEMWGLSTHPNKYEICTVSDDKTVRIWSLQDRRMIRYKIFKNLLRTCEYSQSGKTVAVGTKDGHFMILNEADLTLIVSVEHRNQEVSDIKFSPNDRYLAVGTHDNFVDIYNVETQKRVGICKANSSYITHIDWDANSKLIMTNSGAKEQLFYEAPRGTRITSIKTTDVEKMDWFTWTGVLGLVCEGIWPPSADVTDVNSSDLTKDKKILATGDDFGLVKLFDFPVKGKFAKFKRYTGHSAHVTRVRWTYDSSYLISIGGRDVATLVWKHEHNSNVNTSSSSDAKTTVKNVSATSTNTAVAPLGRQRGESDDSDNTDSEEEGYDSDVQHDRSMDYNARILIHPVQSKNDKKEAFRSLSAANKKPLHSKVKLSQRKVTDELALVKMALKSSIGLGLLNAMQENATNNEVPGQEFKLRGRIVDLQLDHIHGYRGFDCRDNLFYLADNASIVYPAAGAGVVHHISTGTQTFYTNHTDDIISMAVYDGGKYKDIVASGQIGENPTIHIWEASTRKTLSVLSGKHKRGVCSLSFSSSGKLLLSVGVDAPYTIAVWRWEEGINIACTVASEDRIFRALFRSNSDVHFVTAGVKHLKFWSVAGNTLVGKKAAITQTLDGRRSTKMQTMLSIAFGPEDRTYTGSMTGLVFIWRLNALERAVTAHFGPIFSIFSSDNCIVTGAKEKRSLGSTRTLNPLKMWDYDMKNERIIKLDLPPTDSICVRSVCRNSKAGKLLIGLKTSDIVEIDEKSSGSQQVTLVFGHGEGQLWALSPHPTEPMFATGSYDRNLVVWNIDTKGPIAKRDMGKEIRSVSFDCDGTLLAVGFKDGQISLVDFSMEKKSLTDGNKKTRERNAAITCIRFSPNGKLLVASSENCCIDFFGIQQKELTRLGYVTHIQDAVLQMDWSTTSQYIRASTASFQALIFRAPNGEEIKNHEEIEKIVWNSWTSTIGDDVMGIWPKDGKKDHVNCAHATSSTIVTGDDCGSVNLYKFPCPEPGAEHKSFSGHSDNVTNVRFLADEKYLVSLGGDDCCIFLWKCITKSDNNDDDDD</sequence>
<dbReference type="InterPro" id="IPR036322">
    <property type="entry name" value="WD40_repeat_dom_sf"/>
</dbReference>
<comment type="caution">
    <text evidence="8">The sequence shown here is derived from an EMBL/GenBank/DDBJ whole genome shotgun (WGS) entry which is preliminary data.</text>
</comment>
<proteinExistence type="inferred from homology"/>
<dbReference type="InterPro" id="IPR015943">
    <property type="entry name" value="WD40/YVTN_repeat-like_dom_sf"/>
</dbReference>
<feature type="domain" description="EML-like second beta-propeller" evidence="7">
    <location>
        <begin position="1081"/>
        <end position="1347"/>
    </location>
</feature>
<dbReference type="InterPro" id="IPR055439">
    <property type="entry name" value="Beta-prop_EML_1st"/>
</dbReference>
<feature type="domain" description="EML-like second beta-propeller" evidence="7">
    <location>
        <begin position="1836"/>
        <end position="2105"/>
    </location>
</feature>
<dbReference type="GO" id="GO:0008017">
    <property type="term" value="F:microtubule binding"/>
    <property type="evidence" value="ECO:0007669"/>
    <property type="project" value="TreeGrafter"/>
</dbReference>
<dbReference type="Pfam" id="PF03451">
    <property type="entry name" value="HELP"/>
    <property type="match status" value="3"/>
</dbReference>
<dbReference type="SUPFAM" id="SSF50998">
    <property type="entry name" value="Quinoprotein alcohol dehydrogenase-like"/>
    <property type="match status" value="1"/>
</dbReference>
<feature type="domain" description="EML-like first beta-propeller" evidence="6">
    <location>
        <begin position="1542"/>
        <end position="1814"/>
    </location>
</feature>
<evidence type="ECO:0000256" key="3">
    <source>
        <dbReference type="ARBA" id="ARBA00022737"/>
    </source>
</evidence>
<evidence type="ECO:0000259" key="6">
    <source>
        <dbReference type="Pfam" id="PF23409"/>
    </source>
</evidence>
<dbReference type="InterPro" id="IPR050630">
    <property type="entry name" value="WD_repeat_EMAP"/>
</dbReference>
<dbReference type="SUPFAM" id="SSF50978">
    <property type="entry name" value="WD40 repeat-like"/>
    <property type="match status" value="4"/>
</dbReference>
<dbReference type="SUPFAM" id="SSF51004">
    <property type="entry name" value="C-terminal (heme d1) domain of cytochrome cd1-nitrite reductase"/>
    <property type="match status" value="1"/>
</dbReference>
<dbReference type="PANTHER" id="PTHR13720:SF33">
    <property type="entry name" value="HELP DOMAIN-CONTAINING PROTEIN"/>
    <property type="match status" value="1"/>
</dbReference>
<evidence type="ECO:0000313" key="8">
    <source>
        <dbReference type="EMBL" id="CAF0858738.1"/>
    </source>
</evidence>
<keyword evidence="3" id="KW-0677">Repeat</keyword>
<evidence type="ECO:0000256" key="1">
    <source>
        <dbReference type="ARBA" id="ARBA00006489"/>
    </source>
</evidence>
<evidence type="ECO:0008006" key="10">
    <source>
        <dbReference type="Google" id="ProtNLM"/>
    </source>
</evidence>
<organism evidence="8 9">
    <name type="scientific">Adineta steineri</name>
    <dbReference type="NCBI Taxonomy" id="433720"/>
    <lineage>
        <taxon>Eukaryota</taxon>
        <taxon>Metazoa</taxon>
        <taxon>Spiralia</taxon>
        <taxon>Gnathifera</taxon>
        <taxon>Rotifera</taxon>
        <taxon>Eurotatoria</taxon>
        <taxon>Bdelloidea</taxon>
        <taxon>Adinetida</taxon>
        <taxon>Adinetidae</taxon>
        <taxon>Adineta</taxon>
    </lineage>
</organism>
<name>A0A813WPD0_9BILA</name>